<dbReference type="EMBL" id="BBNO01000001">
    <property type="protein sequence ID" value="GAO05749.1"/>
    <property type="molecule type" value="Genomic_DNA"/>
</dbReference>
<gene>
    <name evidence="1" type="ORF">TPA0598_01_01180</name>
</gene>
<keyword evidence="2" id="KW-1185">Reference proteome</keyword>
<evidence type="ECO:0000313" key="2">
    <source>
        <dbReference type="Proteomes" id="UP000048965"/>
    </source>
</evidence>
<proteinExistence type="predicted"/>
<dbReference type="AlphaFoldDB" id="A0A0P4R145"/>
<dbReference type="Proteomes" id="UP000048965">
    <property type="component" value="Unassembled WGS sequence"/>
</dbReference>
<accession>A0A0P4R145</accession>
<organism evidence="1 2">
    <name type="scientific">Streptomyces lydicamycinicus</name>
    <dbReference type="NCBI Taxonomy" id="1546107"/>
    <lineage>
        <taxon>Bacteria</taxon>
        <taxon>Bacillati</taxon>
        <taxon>Actinomycetota</taxon>
        <taxon>Actinomycetes</taxon>
        <taxon>Kitasatosporales</taxon>
        <taxon>Streptomycetaceae</taxon>
        <taxon>Streptomyces</taxon>
    </lineage>
</organism>
<reference evidence="2" key="1">
    <citation type="submission" date="2014-09" db="EMBL/GenBank/DDBJ databases">
        <title>Whole genome shotgun sequence of Streptomyces sp. NBRC 110027.</title>
        <authorList>
            <person name="Komaki H."/>
            <person name="Ichikawa N."/>
            <person name="Katano-Makiyama Y."/>
            <person name="Hosoyama A."/>
            <person name="Hashimoto M."/>
            <person name="Uohara A."/>
            <person name="Kitahashi Y."/>
            <person name="Ohji S."/>
            <person name="Kimura A."/>
            <person name="Yamazoe A."/>
            <person name="Igarashi Y."/>
            <person name="Fujita N."/>
        </authorList>
    </citation>
    <scope>NUCLEOTIDE SEQUENCE [LARGE SCALE GENOMIC DNA]</scope>
    <source>
        <strain evidence="2">NBRC 110027</strain>
    </source>
</reference>
<sequence length="97" mass="10208">MGLKTDIRPTGMDLWTDVLQSREIHHGVMSSAAIPPGPVHPVSLHPAKGATALGVDPGRDPAAAHEHRYVVGNALRAIKVFASAAFSVVVMGEYADD</sequence>
<reference evidence="1 2" key="2">
    <citation type="journal article" date="2015" name="Stand. Genomic Sci.">
        <title>Draft genome sequence of marine-derived Streptomyces sp. TP-A0598, a producer of anti-MRSA antibiotic lydicamycins.</title>
        <authorList>
            <person name="Komaki H."/>
            <person name="Ichikawa N."/>
            <person name="Hosoyama A."/>
            <person name="Fujita N."/>
            <person name="Igarashi Y."/>
        </authorList>
    </citation>
    <scope>NUCLEOTIDE SEQUENCE [LARGE SCALE GENOMIC DNA]</scope>
    <source>
        <strain evidence="1 2">NBRC 110027</strain>
    </source>
</reference>
<protein>
    <submittedName>
        <fullName evidence="1">Uncharacterized protein</fullName>
    </submittedName>
</protein>
<evidence type="ECO:0000313" key="1">
    <source>
        <dbReference type="EMBL" id="GAO05749.1"/>
    </source>
</evidence>
<comment type="caution">
    <text evidence="1">The sequence shown here is derived from an EMBL/GenBank/DDBJ whole genome shotgun (WGS) entry which is preliminary data.</text>
</comment>
<name>A0A0P4R145_9ACTN</name>